<dbReference type="Gene3D" id="3.55.50.70">
    <property type="match status" value="1"/>
</dbReference>
<dbReference type="Pfam" id="PF10671">
    <property type="entry name" value="TcpQ"/>
    <property type="match status" value="1"/>
</dbReference>
<reference evidence="3 4" key="1">
    <citation type="submission" date="2018-01" db="EMBL/GenBank/DDBJ databases">
        <title>Whole genome analyses suggest that Burkholderia sensu lato contains two further novel genera in the rhizoxinica-symbiotica group Mycetohabitans gen. nov., and Trinickia gen. nov.: implications for the evolution of diazotrophy and nodulation in the Burkholderiaceae.</title>
        <authorList>
            <person name="Estrada-de los Santos P."/>
            <person name="Palmer M."/>
            <person name="Chavez-Ramirez B."/>
            <person name="Beukes C."/>
            <person name="Steenkamp E.T."/>
            <person name="Hirsch A.M."/>
            <person name="Manyaka P."/>
            <person name="Maluk M."/>
            <person name="Lafos M."/>
            <person name="Crook M."/>
            <person name="Gross E."/>
            <person name="Simon M.F."/>
            <person name="Bueno dos Reis Junior F."/>
            <person name="Poole P.S."/>
            <person name="Venter S.N."/>
            <person name="James E.K."/>
        </authorList>
    </citation>
    <scope>NUCLEOTIDE SEQUENCE [LARGE SCALE GENOMIC DNA]</scope>
    <source>
        <strain evidence="3 4">GP25-8</strain>
    </source>
</reference>
<evidence type="ECO:0000259" key="2">
    <source>
        <dbReference type="Pfam" id="PF10671"/>
    </source>
</evidence>
<comment type="caution">
    <text evidence="3">The sequence shown here is derived from an EMBL/GenBank/DDBJ whole genome shotgun (WGS) entry which is preliminary data.</text>
</comment>
<feature type="domain" description="Toxin co-regulated pilus biosynthesis protein Q C-terminal" evidence="2">
    <location>
        <begin position="110"/>
        <end position="189"/>
    </location>
</feature>
<evidence type="ECO:0000313" key="4">
    <source>
        <dbReference type="Proteomes" id="UP000235347"/>
    </source>
</evidence>
<organism evidence="3 4">
    <name type="scientific">Trinickia soli</name>
    <dbReference type="NCBI Taxonomy" id="380675"/>
    <lineage>
        <taxon>Bacteria</taxon>
        <taxon>Pseudomonadati</taxon>
        <taxon>Pseudomonadota</taxon>
        <taxon>Betaproteobacteria</taxon>
        <taxon>Burkholderiales</taxon>
        <taxon>Burkholderiaceae</taxon>
        <taxon>Trinickia</taxon>
    </lineage>
</organism>
<dbReference type="Proteomes" id="UP000235347">
    <property type="component" value="Unassembled WGS sequence"/>
</dbReference>
<dbReference type="EMBL" id="PNYB01000010">
    <property type="protein sequence ID" value="PMS24431.1"/>
    <property type="molecule type" value="Genomic_DNA"/>
</dbReference>
<evidence type="ECO:0000256" key="1">
    <source>
        <dbReference type="SAM" id="MobiDB-lite"/>
    </source>
</evidence>
<gene>
    <name evidence="3" type="ORF">C0Z19_14100</name>
</gene>
<accession>A0A2N7W4U9</accession>
<dbReference type="InterPro" id="IPR018927">
    <property type="entry name" value="Pilus_synth_Q_C"/>
</dbReference>
<protein>
    <submittedName>
        <fullName evidence="3">Pili assembly chaperone</fullName>
    </submittedName>
</protein>
<feature type="region of interest" description="Disordered" evidence="1">
    <location>
        <begin position="1"/>
        <end position="44"/>
    </location>
</feature>
<proteinExistence type="predicted"/>
<evidence type="ECO:0000313" key="3">
    <source>
        <dbReference type="EMBL" id="PMS24431.1"/>
    </source>
</evidence>
<sequence length="194" mass="19677">MAAPAPALGATPRAEPPMLAAQTQLPGAPPSASPAARPDTAGLQKTGMPNAVATKAAIAPVSQTLATPAIAVASKAIAAPAPAQPPAAVPSSAISTQAGSYSVPAAEVSRTWRLEVSDRTVKTALSRWAKEAGWQLVWEVPVDFGIDADATITGTFDDALHAVVHALDKSDTPIQAILYRGNKVLRIVAHGAAS</sequence>
<dbReference type="AlphaFoldDB" id="A0A2N7W4U9"/>
<name>A0A2N7W4U9_9BURK</name>
<keyword evidence="4" id="KW-1185">Reference proteome</keyword>